<proteinExistence type="predicted"/>
<reference evidence="2 3" key="1">
    <citation type="journal article" date="2019" name="Emerg. Microbes Infect.">
        <title>Comprehensive subspecies identification of 175 nontuberculous mycobacteria species based on 7547 genomic profiles.</title>
        <authorList>
            <person name="Matsumoto Y."/>
            <person name="Kinjo T."/>
            <person name="Motooka D."/>
            <person name="Nabeya D."/>
            <person name="Jung N."/>
            <person name="Uechi K."/>
            <person name="Horii T."/>
            <person name="Iida T."/>
            <person name="Fujita J."/>
            <person name="Nakamura S."/>
        </authorList>
    </citation>
    <scope>NUCLEOTIDE SEQUENCE [LARGE SCALE GENOMIC DNA]</scope>
    <source>
        <strain evidence="2 3">JCM 30395</strain>
    </source>
</reference>
<keyword evidence="1" id="KW-0472">Membrane</keyword>
<gene>
    <name evidence="2" type="ORF">MSAR_10170</name>
</gene>
<sequence>MSAELIPLALVVALSPVSVLPALLLVLYSTRPRVAGVSFAAGWVVGLAGSMTALPVLAHVVAAKRLDHLLDRLRSWIQRRQAEISAVALVVIGAVLILTAVGD</sequence>
<feature type="transmembrane region" description="Helical" evidence="1">
    <location>
        <begin position="40"/>
        <end position="63"/>
    </location>
</feature>
<dbReference type="RefSeq" id="WP_179965082.1">
    <property type="nucleotide sequence ID" value="NZ_AP022595.1"/>
</dbReference>
<organism evidence="2 3">
    <name type="scientific">Mycolicibacterium sarraceniae</name>
    <dbReference type="NCBI Taxonomy" id="1534348"/>
    <lineage>
        <taxon>Bacteria</taxon>
        <taxon>Bacillati</taxon>
        <taxon>Actinomycetota</taxon>
        <taxon>Actinomycetes</taxon>
        <taxon>Mycobacteriales</taxon>
        <taxon>Mycobacteriaceae</taxon>
        <taxon>Mycolicibacterium</taxon>
    </lineage>
</organism>
<feature type="transmembrane region" description="Helical" evidence="1">
    <location>
        <begin position="84"/>
        <end position="102"/>
    </location>
</feature>
<evidence type="ECO:0008006" key="4">
    <source>
        <dbReference type="Google" id="ProtNLM"/>
    </source>
</evidence>
<keyword evidence="1" id="KW-1133">Transmembrane helix</keyword>
<feature type="transmembrane region" description="Helical" evidence="1">
    <location>
        <begin position="7"/>
        <end position="28"/>
    </location>
</feature>
<accession>A0A7I7SN78</accession>
<dbReference type="AlphaFoldDB" id="A0A7I7SN78"/>
<dbReference type="Proteomes" id="UP000466445">
    <property type="component" value="Chromosome"/>
</dbReference>
<protein>
    <recommendedName>
        <fullName evidence="4">GAP family protein</fullName>
    </recommendedName>
</protein>
<keyword evidence="3" id="KW-1185">Reference proteome</keyword>
<evidence type="ECO:0000313" key="2">
    <source>
        <dbReference type="EMBL" id="BBY57881.1"/>
    </source>
</evidence>
<keyword evidence="1" id="KW-0812">Transmembrane</keyword>
<dbReference type="EMBL" id="AP022595">
    <property type="protein sequence ID" value="BBY57881.1"/>
    <property type="molecule type" value="Genomic_DNA"/>
</dbReference>
<name>A0A7I7SN78_9MYCO</name>
<dbReference type="KEGG" id="msar:MSAR_10170"/>
<evidence type="ECO:0000313" key="3">
    <source>
        <dbReference type="Proteomes" id="UP000466445"/>
    </source>
</evidence>
<evidence type="ECO:0000256" key="1">
    <source>
        <dbReference type="SAM" id="Phobius"/>
    </source>
</evidence>